<proteinExistence type="predicted"/>
<reference evidence="1 2" key="1">
    <citation type="journal article" date="2022" name="Hortic Res">
        <title>A haplotype resolved chromosomal level avocado genome allows analysis of novel avocado genes.</title>
        <authorList>
            <person name="Nath O."/>
            <person name="Fletcher S.J."/>
            <person name="Hayward A."/>
            <person name="Shaw L.M."/>
            <person name="Masouleh A.K."/>
            <person name="Furtado A."/>
            <person name="Henry R.J."/>
            <person name="Mitter N."/>
        </authorList>
    </citation>
    <scope>NUCLEOTIDE SEQUENCE [LARGE SCALE GENOMIC DNA]</scope>
    <source>
        <strain evidence="2">cv. Hass</strain>
    </source>
</reference>
<sequence length="361" mass="41294">MPDSVSVEGGSLFFLAEEMEDDLFGENAGIEVGFLGKNGETFTEVFPPPPPPPPRSGFIDDGFYEQPCYFHFLDVCFLCKKPLSQDMDIFMYRDTTFCSKECRQEQFNINEDTERNRIPSVRVSSFNLSIYKSKFFHLLQRVRSILANDVAQLEATIKAPAQALISLSMLRDSSCNLSIYKSKFFHFLQRVRSILANDVAQLEATIKAPAQALISLSMLTDSSFNLSIYKSKFFHFLQRVRSILANDVAQLEATIKARAQALISLSMLRDSSFNLSIYKSKFFHFLKRVRSILANDVAQLEATIKATAEALNLPMFYFCIYEECSNLMHQMMDTWYETRRLSMTITSLNPRNLEARNFLAD</sequence>
<protein>
    <submittedName>
        <fullName evidence="1">Uncharacterized protein</fullName>
    </submittedName>
</protein>
<dbReference type="EMBL" id="CM056814">
    <property type="protein sequence ID" value="KAJ8625992.1"/>
    <property type="molecule type" value="Genomic_DNA"/>
</dbReference>
<evidence type="ECO:0000313" key="2">
    <source>
        <dbReference type="Proteomes" id="UP001234297"/>
    </source>
</evidence>
<comment type="caution">
    <text evidence="1">The sequence shown here is derived from an EMBL/GenBank/DDBJ whole genome shotgun (WGS) entry which is preliminary data.</text>
</comment>
<dbReference type="Proteomes" id="UP001234297">
    <property type="component" value="Chromosome 6"/>
</dbReference>
<keyword evidence="2" id="KW-1185">Reference proteome</keyword>
<accession>A0ACC2KXN4</accession>
<evidence type="ECO:0000313" key="1">
    <source>
        <dbReference type="EMBL" id="KAJ8625992.1"/>
    </source>
</evidence>
<gene>
    <name evidence="1" type="ORF">MRB53_019299</name>
</gene>
<name>A0ACC2KXN4_PERAE</name>
<organism evidence="1 2">
    <name type="scientific">Persea americana</name>
    <name type="common">Avocado</name>
    <dbReference type="NCBI Taxonomy" id="3435"/>
    <lineage>
        <taxon>Eukaryota</taxon>
        <taxon>Viridiplantae</taxon>
        <taxon>Streptophyta</taxon>
        <taxon>Embryophyta</taxon>
        <taxon>Tracheophyta</taxon>
        <taxon>Spermatophyta</taxon>
        <taxon>Magnoliopsida</taxon>
        <taxon>Magnoliidae</taxon>
        <taxon>Laurales</taxon>
        <taxon>Lauraceae</taxon>
        <taxon>Persea</taxon>
    </lineage>
</organism>